<dbReference type="Gene3D" id="3.10.560.10">
    <property type="entry name" value="Outer membrane lipoprotein wza domain like"/>
    <property type="match status" value="1"/>
</dbReference>
<evidence type="ECO:0000313" key="4">
    <source>
        <dbReference type="EMBL" id="OAD45029.1"/>
    </source>
</evidence>
<keyword evidence="2" id="KW-0812">Transmembrane</keyword>
<dbReference type="PANTHER" id="PTHR33619:SF3">
    <property type="entry name" value="POLYSACCHARIDE EXPORT PROTEIN GFCE-RELATED"/>
    <property type="match status" value="1"/>
</dbReference>
<keyword evidence="2" id="KW-0472">Membrane</keyword>
<keyword evidence="5" id="KW-1185">Reference proteome</keyword>
<dbReference type="STRING" id="1333662.LPB303_08800"/>
<gene>
    <name evidence="4" type="ORF">LPB303_08800</name>
</gene>
<evidence type="ECO:0000256" key="1">
    <source>
        <dbReference type="ARBA" id="ARBA00022729"/>
    </source>
</evidence>
<organism evidence="4 5">
    <name type="scientific">Polaribacter atrinae</name>
    <dbReference type="NCBI Taxonomy" id="1333662"/>
    <lineage>
        <taxon>Bacteria</taxon>
        <taxon>Pseudomonadati</taxon>
        <taxon>Bacteroidota</taxon>
        <taxon>Flavobacteriia</taxon>
        <taxon>Flavobacteriales</taxon>
        <taxon>Flavobacteriaceae</taxon>
    </lineage>
</organism>
<reference evidence="4 5" key="1">
    <citation type="submission" date="2016-02" db="EMBL/GenBank/DDBJ databases">
        <title>Draft genome sequence of Polaribacter atrinae KACC17473.</title>
        <authorList>
            <person name="Shin S.-K."/>
            <person name="Yi H."/>
        </authorList>
    </citation>
    <scope>NUCLEOTIDE SEQUENCE [LARGE SCALE GENOMIC DNA]</scope>
    <source>
        <strain evidence="4 5">KACC 17473</strain>
    </source>
</reference>
<dbReference type="InterPro" id="IPR003715">
    <property type="entry name" value="Poly_export_N"/>
</dbReference>
<dbReference type="OrthoDB" id="1445882at2"/>
<dbReference type="RefSeq" id="WP_082864227.1">
    <property type="nucleotide sequence ID" value="NZ_CAXHZY010000005.1"/>
</dbReference>
<keyword evidence="2" id="KW-1133">Transmembrane helix</keyword>
<evidence type="ECO:0000313" key="5">
    <source>
        <dbReference type="Proteomes" id="UP000076923"/>
    </source>
</evidence>
<dbReference type="PROSITE" id="PS51257">
    <property type="entry name" value="PROKAR_LIPOPROTEIN"/>
    <property type="match status" value="1"/>
</dbReference>
<dbReference type="GO" id="GO:0015159">
    <property type="term" value="F:polysaccharide transmembrane transporter activity"/>
    <property type="evidence" value="ECO:0007669"/>
    <property type="project" value="InterPro"/>
</dbReference>
<dbReference type="Proteomes" id="UP000076923">
    <property type="component" value="Unassembled WGS sequence"/>
</dbReference>
<accession>A0A176TB89</accession>
<evidence type="ECO:0000256" key="2">
    <source>
        <dbReference type="SAM" id="Phobius"/>
    </source>
</evidence>
<sequence>MIKITMRNHFLLLLFIPFLFSCIPAKDIIYLQGEPIAKKEIKRINNIPYKLQVDDILNIDIKSNDETLVSVFKKQSSNSKNTTIDESQMFFNGYSIDSYGNIRMPTLGEVNVLGYTELEVRKKIENELKKFIKTQEELFVSVKLAGIKYTAIGEIGSPGPNIIYQNKLSIIDAISSSGDITAVGNRKKVEIIRNSITGTEKFTIDLTQISAFDSDVFYIKPNDIINVIPLKQKTWGTGTTGLGALTTIVSLFTLISTTFILARNL</sequence>
<dbReference type="EMBL" id="LVWE01000032">
    <property type="protein sequence ID" value="OAD45029.1"/>
    <property type="molecule type" value="Genomic_DNA"/>
</dbReference>
<dbReference type="PANTHER" id="PTHR33619">
    <property type="entry name" value="POLYSACCHARIDE EXPORT PROTEIN GFCE-RELATED"/>
    <property type="match status" value="1"/>
</dbReference>
<proteinExistence type="predicted"/>
<protein>
    <recommendedName>
        <fullName evidence="3">Polysaccharide export protein N-terminal domain-containing protein</fullName>
    </recommendedName>
</protein>
<dbReference type="AlphaFoldDB" id="A0A176TB89"/>
<dbReference type="InterPro" id="IPR049712">
    <property type="entry name" value="Poly_export"/>
</dbReference>
<keyword evidence="1" id="KW-0732">Signal</keyword>
<evidence type="ECO:0000259" key="3">
    <source>
        <dbReference type="Pfam" id="PF02563"/>
    </source>
</evidence>
<feature type="domain" description="Polysaccharide export protein N-terminal" evidence="3">
    <location>
        <begin position="48"/>
        <end position="134"/>
    </location>
</feature>
<comment type="caution">
    <text evidence="4">The sequence shown here is derived from an EMBL/GenBank/DDBJ whole genome shotgun (WGS) entry which is preliminary data.</text>
</comment>
<name>A0A176TB89_9FLAO</name>
<feature type="transmembrane region" description="Helical" evidence="2">
    <location>
        <begin position="241"/>
        <end position="262"/>
    </location>
</feature>
<dbReference type="Gene3D" id="3.30.1950.10">
    <property type="entry name" value="wza like domain"/>
    <property type="match status" value="1"/>
</dbReference>
<dbReference type="Pfam" id="PF02563">
    <property type="entry name" value="Poly_export"/>
    <property type="match status" value="1"/>
</dbReference>